<feature type="domain" description="MyTH4" evidence="2">
    <location>
        <begin position="1"/>
        <end position="46"/>
    </location>
</feature>
<keyword evidence="1" id="KW-0677">Repeat</keyword>
<protein>
    <recommendedName>
        <fullName evidence="2">MyTH4 domain-containing protein</fullName>
    </recommendedName>
</protein>
<accession>A0ABV0S0M2</accession>
<evidence type="ECO:0000256" key="1">
    <source>
        <dbReference type="ARBA" id="ARBA00022737"/>
    </source>
</evidence>
<comment type="caution">
    <text evidence="3">The sequence shown here is derived from an EMBL/GenBank/DDBJ whole genome shotgun (WGS) entry which is preliminary data.</text>
</comment>
<dbReference type="PANTHER" id="PTHR22903:SF3">
    <property type="entry name" value="PLECKSTRIN HOMOLOGY DOMAIN-CONTAINING FAMILY H MEMBER 2"/>
    <property type="match status" value="1"/>
</dbReference>
<dbReference type="PROSITE" id="PS51016">
    <property type="entry name" value="MYTH4"/>
    <property type="match status" value="1"/>
</dbReference>
<keyword evidence="4" id="KW-1185">Reference proteome</keyword>
<gene>
    <name evidence="3" type="ORF">XENOCAPTIV_025784</name>
</gene>
<name>A0ABV0S0M2_9TELE</name>
<feature type="non-terminal residue" evidence="3">
    <location>
        <position position="1"/>
    </location>
</feature>
<dbReference type="Gene3D" id="1.25.40.530">
    <property type="entry name" value="MyTH4 domain"/>
    <property type="match status" value="1"/>
</dbReference>
<proteinExistence type="predicted"/>
<dbReference type="InterPro" id="IPR038185">
    <property type="entry name" value="MyTH4_dom_sf"/>
</dbReference>
<evidence type="ECO:0000313" key="4">
    <source>
        <dbReference type="Proteomes" id="UP001434883"/>
    </source>
</evidence>
<evidence type="ECO:0000259" key="2">
    <source>
        <dbReference type="PROSITE" id="PS51016"/>
    </source>
</evidence>
<dbReference type="PANTHER" id="PTHR22903">
    <property type="entry name" value="PLEKHH PROTEIN"/>
    <property type="match status" value="1"/>
</dbReference>
<dbReference type="InterPro" id="IPR000857">
    <property type="entry name" value="MyTH4_dom"/>
</dbReference>
<organism evidence="3 4">
    <name type="scientific">Xenoophorus captivus</name>
    <dbReference type="NCBI Taxonomy" id="1517983"/>
    <lineage>
        <taxon>Eukaryota</taxon>
        <taxon>Metazoa</taxon>
        <taxon>Chordata</taxon>
        <taxon>Craniata</taxon>
        <taxon>Vertebrata</taxon>
        <taxon>Euteleostomi</taxon>
        <taxon>Actinopterygii</taxon>
        <taxon>Neopterygii</taxon>
        <taxon>Teleostei</taxon>
        <taxon>Neoteleostei</taxon>
        <taxon>Acanthomorphata</taxon>
        <taxon>Ovalentaria</taxon>
        <taxon>Atherinomorphae</taxon>
        <taxon>Cyprinodontiformes</taxon>
        <taxon>Goodeidae</taxon>
        <taxon>Xenoophorus</taxon>
    </lineage>
</organism>
<sequence>KGFTYFSSSRTEVGKYAIYCQRSLERTQQKGERQARPSRMEILSILLRNPYHHSLPFSVPVHFLNNTYQVRVTGCCVNILGFTRLPSNHWSKSRFYQDVRWFTSLTASCQSLNDDLSI</sequence>
<dbReference type="Pfam" id="PF00784">
    <property type="entry name" value="MyTH4"/>
    <property type="match status" value="1"/>
</dbReference>
<reference evidence="3 4" key="1">
    <citation type="submission" date="2021-06" db="EMBL/GenBank/DDBJ databases">
        <authorList>
            <person name="Palmer J.M."/>
        </authorList>
    </citation>
    <scope>NUCLEOTIDE SEQUENCE [LARGE SCALE GENOMIC DNA]</scope>
    <source>
        <strain evidence="3 4">XC_2019</strain>
        <tissue evidence="3">Muscle</tissue>
    </source>
</reference>
<evidence type="ECO:0000313" key="3">
    <source>
        <dbReference type="EMBL" id="MEQ2214008.1"/>
    </source>
</evidence>
<dbReference type="EMBL" id="JAHRIN010065102">
    <property type="protein sequence ID" value="MEQ2214008.1"/>
    <property type="molecule type" value="Genomic_DNA"/>
</dbReference>
<dbReference type="Proteomes" id="UP001434883">
    <property type="component" value="Unassembled WGS sequence"/>
</dbReference>